<evidence type="ECO:0000259" key="10">
    <source>
        <dbReference type="PROSITE" id="PS50217"/>
    </source>
</evidence>
<feature type="region of interest" description="Disordered" evidence="9">
    <location>
        <begin position="1"/>
        <end position="59"/>
    </location>
</feature>
<dbReference type="Pfam" id="PF00170">
    <property type="entry name" value="bZIP_1"/>
    <property type="match status" value="1"/>
</dbReference>
<dbReference type="Gene3D" id="1.20.5.170">
    <property type="match status" value="1"/>
</dbReference>
<keyword evidence="5" id="KW-0238">DNA-binding</keyword>
<accession>A0A0G2EI91</accession>
<dbReference type="GO" id="GO:0000976">
    <property type="term" value="F:transcription cis-regulatory region binding"/>
    <property type="evidence" value="ECO:0007669"/>
    <property type="project" value="InterPro"/>
</dbReference>
<evidence type="ECO:0000256" key="6">
    <source>
        <dbReference type="ARBA" id="ARBA00023163"/>
    </source>
</evidence>
<evidence type="ECO:0000256" key="8">
    <source>
        <dbReference type="ARBA" id="ARBA00044067"/>
    </source>
</evidence>
<comment type="caution">
    <text evidence="11">The sequence shown here is derived from an EMBL/GenBank/DDBJ whole genome shotgun (WGS) entry which is preliminary data.</text>
</comment>
<dbReference type="Proteomes" id="UP000053317">
    <property type="component" value="Unassembled WGS sequence"/>
</dbReference>
<name>A0A0G2EI91_PHACM</name>
<dbReference type="PROSITE" id="PS50217">
    <property type="entry name" value="BZIP"/>
    <property type="match status" value="1"/>
</dbReference>
<evidence type="ECO:0000313" key="11">
    <source>
        <dbReference type="EMBL" id="KKY21916.1"/>
    </source>
</evidence>
<dbReference type="InterPro" id="IPR046347">
    <property type="entry name" value="bZIP_sf"/>
</dbReference>
<dbReference type="InterPro" id="IPR050936">
    <property type="entry name" value="AP-1-like"/>
</dbReference>
<dbReference type="SUPFAM" id="SSF57959">
    <property type="entry name" value="Leucine zipper domain"/>
    <property type="match status" value="1"/>
</dbReference>
<dbReference type="AlphaFoldDB" id="A0A0G2EI91"/>
<reference evidence="11 12" key="2">
    <citation type="submission" date="2015-05" db="EMBL/GenBank/DDBJ databases">
        <authorList>
            <person name="Morales-Cruz A."/>
            <person name="Amrine K.C."/>
            <person name="Cantu D."/>
        </authorList>
    </citation>
    <scope>NUCLEOTIDE SEQUENCE [LARGE SCALE GENOMIC DNA]</scope>
    <source>
        <strain evidence="11">UCRPC4</strain>
    </source>
</reference>
<dbReference type="PROSITE" id="PS00036">
    <property type="entry name" value="BZIP_BASIC"/>
    <property type="match status" value="1"/>
</dbReference>
<dbReference type="SMART" id="SM00338">
    <property type="entry name" value="BRLZ"/>
    <property type="match status" value="1"/>
</dbReference>
<feature type="domain" description="BZIP" evidence="10">
    <location>
        <begin position="38"/>
        <end position="94"/>
    </location>
</feature>
<keyword evidence="4" id="KW-0805">Transcription regulation</keyword>
<evidence type="ECO:0000256" key="7">
    <source>
        <dbReference type="ARBA" id="ARBA00023242"/>
    </source>
</evidence>
<evidence type="ECO:0000256" key="9">
    <source>
        <dbReference type="SAM" id="MobiDB-lite"/>
    </source>
</evidence>
<evidence type="ECO:0000256" key="2">
    <source>
        <dbReference type="ARBA" id="ARBA00004123"/>
    </source>
</evidence>
<dbReference type="GO" id="GO:0001228">
    <property type="term" value="F:DNA-binding transcription activator activity, RNA polymerase II-specific"/>
    <property type="evidence" value="ECO:0007669"/>
    <property type="project" value="TreeGrafter"/>
</dbReference>
<evidence type="ECO:0000313" key="12">
    <source>
        <dbReference type="Proteomes" id="UP000053317"/>
    </source>
</evidence>
<dbReference type="InterPro" id="IPR004827">
    <property type="entry name" value="bZIP"/>
</dbReference>
<dbReference type="CDD" id="cd14688">
    <property type="entry name" value="bZIP_YAP"/>
    <property type="match status" value="1"/>
</dbReference>
<dbReference type="PANTHER" id="PTHR40621:SF11">
    <property type="entry name" value="TRANSCRIPTION FACTOR KAPC-RELATED"/>
    <property type="match status" value="1"/>
</dbReference>
<evidence type="ECO:0000256" key="5">
    <source>
        <dbReference type="ARBA" id="ARBA00023125"/>
    </source>
</evidence>
<reference evidence="11 12" key="1">
    <citation type="submission" date="2015-05" db="EMBL/GenBank/DDBJ databases">
        <title>Distinctive expansion of gene families associated with plant cell wall degradation and secondary metabolism in the genomes of grapevine trunk pathogens.</title>
        <authorList>
            <person name="Lawrence D.P."/>
            <person name="Travadon R."/>
            <person name="Rolshausen P.E."/>
            <person name="Baumgartner K."/>
        </authorList>
    </citation>
    <scope>NUCLEOTIDE SEQUENCE [LARGE SCALE GENOMIC DNA]</scope>
    <source>
        <strain evidence="11">UCRPC4</strain>
    </source>
</reference>
<proteinExistence type="inferred from homology"/>
<keyword evidence="6" id="KW-0804">Transcription</keyword>
<protein>
    <recommendedName>
        <fullName evidence="8">Putative transcription factor kapC</fullName>
    </recommendedName>
</protein>
<dbReference type="EMBL" id="LCWF01000081">
    <property type="protein sequence ID" value="KKY21916.1"/>
    <property type="molecule type" value="Genomic_DNA"/>
</dbReference>
<evidence type="ECO:0000256" key="1">
    <source>
        <dbReference type="ARBA" id="ARBA00004049"/>
    </source>
</evidence>
<keyword evidence="12" id="KW-1185">Reference proteome</keyword>
<comment type="subcellular location">
    <subcellularLocation>
        <location evidence="2">Nucleus</location>
    </subcellularLocation>
</comment>
<keyword evidence="7" id="KW-0539">Nucleus</keyword>
<sequence>MDMNIEPSDVLDTSETLSEHDRRRRGAGNYAEDKGNISTTRLRRRAQNRASQRAFRERKEKHVKALEQQLSKLHEKHHDLLESYTRQADEIAKLNRIQELNSELDPVRSPNGSTFNEMITSEELEMVSTSTMLYQEPEFYFDKGVMDMAPRSGSNDDQL</sequence>
<comment type="function">
    <text evidence="1">Putative transcription factor.</text>
</comment>
<evidence type="ECO:0000256" key="3">
    <source>
        <dbReference type="ARBA" id="ARBA00007163"/>
    </source>
</evidence>
<comment type="similarity">
    <text evidence="3">Belongs to the bZIP family.</text>
</comment>
<evidence type="ECO:0000256" key="4">
    <source>
        <dbReference type="ARBA" id="ARBA00023015"/>
    </source>
</evidence>
<gene>
    <name evidence="11" type="ORF">UCRPC4_g03419</name>
</gene>
<dbReference type="PANTHER" id="PTHR40621">
    <property type="entry name" value="TRANSCRIPTION FACTOR KAPC-RELATED"/>
    <property type="match status" value="1"/>
</dbReference>
<dbReference type="GO" id="GO:0090575">
    <property type="term" value="C:RNA polymerase II transcription regulator complex"/>
    <property type="evidence" value="ECO:0007669"/>
    <property type="project" value="TreeGrafter"/>
</dbReference>
<organism evidence="11 12">
    <name type="scientific">Phaeomoniella chlamydospora</name>
    <name type="common">Phaeoacremonium chlamydosporum</name>
    <dbReference type="NCBI Taxonomy" id="158046"/>
    <lineage>
        <taxon>Eukaryota</taxon>
        <taxon>Fungi</taxon>
        <taxon>Dikarya</taxon>
        <taxon>Ascomycota</taxon>
        <taxon>Pezizomycotina</taxon>
        <taxon>Eurotiomycetes</taxon>
        <taxon>Chaetothyriomycetidae</taxon>
        <taxon>Phaeomoniellales</taxon>
        <taxon>Phaeomoniellaceae</taxon>
        <taxon>Phaeomoniella</taxon>
    </lineage>
</organism>
<dbReference type="OrthoDB" id="2593073at2759"/>